<proteinExistence type="predicted"/>
<evidence type="ECO:0000313" key="1">
    <source>
        <dbReference type="EMBL" id="KAF3048361.1"/>
    </source>
</evidence>
<dbReference type="OrthoDB" id="3751150at2759"/>
<evidence type="ECO:0000313" key="2">
    <source>
        <dbReference type="Proteomes" id="UP000758155"/>
    </source>
</evidence>
<keyword evidence="2" id="KW-1185">Reference proteome</keyword>
<protein>
    <submittedName>
        <fullName evidence="1">Uncharacterized protein</fullName>
    </submittedName>
</protein>
<organism evidence="1 2">
    <name type="scientific">Didymella heteroderae</name>
    <dbReference type="NCBI Taxonomy" id="1769908"/>
    <lineage>
        <taxon>Eukaryota</taxon>
        <taxon>Fungi</taxon>
        <taxon>Dikarya</taxon>
        <taxon>Ascomycota</taxon>
        <taxon>Pezizomycotina</taxon>
        <taxon>Dothideomycetes</taxon>
        <taxon>Pleosporomycetidae</taxon>
        <taxon>Pleosporales</taxon>
        <taxon>Pleosporineae</taxon>
        <taxon>Didymellaceae</taxon>
        <taxon>Didymella</taxon>
    </lineage>
</organism>
<reference evidence="1" key="1">
    <citation type="submission" date="2019-04" db="EMBL/GenBank/DDBJ databases">
        <title>Sequencing of skin fungus with MAO and IRED activity.</title>
        <authorList>
            <person name="Marsaioli A.J."/>
            <person name="Bonatto J.M.C."/>
            <person name="Reis Junior O."/>
        </authorList>
    </citation>
    <scope>NUCLEOTIDE SEQUENCE</scope>
    <source>
        <strain evidence="1">28M1</strain>
    </source>
</reference>
<name>A0A9P4X0P7_9PLEO</name>
<sequence length="141" mass="15711">MVRRLPVVSLCNVGTVYGYLRHDRGERDPETCVESSPNNTCYAAEHWSSIVWDRKMDYPLLGLVVGLKELPSGVDAGPLTTLIKWVRNNRRSEAMLSEVPSLLREAHIEALIEPGSGTNPDNEVPSRYADAIKNCCDVNSR</sequence>
<accession>A0A9P4X0P7</accession>
<dbReference type="Proteomes" id="UP000758155">
    <property type="component" value="Unassembled WGS sequence"/>
</dbReference>
<gene>
    <name evidence="1" type="ORF">E8E12_011727</name>
</gene>
<dbReference type="EMBL" id="SWKV01000001">
    <property type="protein sequence ID" value="KAF3048361.1"/>
    <property type="molecule type" value="Genomic_DNA"/>
</dbReference>
<dbReference type="AlphaFoldDB" id="A0A9P4X0P7"/>
<comment type="caution">
    <text evidence="1">The sequence shown here is derived from an EMBL/GenBank/DDBJ whole genome shotgun (WGS) entry which is preliminary data.</text>
</comment>